<comment type="caution">
    <text evidence="1">The sequence shown here is derived from an EMBL/GenBank/DDBJ whole genome shotgun (WGS) entry which is preliminary data.</text>
</comment>
<accession>A0A2T5PDG4</accession>
<gene>
    <name evidence="1" type="ORF">DBO85_03585</name>
</gene>
<dbReference type="EMBL" id="QASN01000006">
    <property type="protein sequence ID" value="PTU75765.1"/>
    <property type="molecule type" value="Genomic_DNA"/>
</dbReference>
<name>A0A2T5PDG4_9PSED</name>
<dbReference type="AlphaFoldDB" id="A0A2T5PDG4"/>
<keyword evidence="2" id="KW-1185">Reference proteome</keyword>
<proteinExistence type="predicted"/>
<dbReference type="RefSeq" id="WP_108105315.1">
    <property type="nucleotide sequence ID" value="NZ_QASN01000006.1"/>
</dbReference>
<reference evidence="1 2" key="1">
    <citation type="submission" date="2018-04" db="EMBL/GenBank/DDBJ databases">
        <title>Pseudomonas sp. nov., isolated from mangrove soil.</title>
        <authorList>
            <person name="Chen C."/>
        </authorList>
    </citation>
    <scope>NUCLEOTIDE SEQUENCE [LARGE SCALE GENOMIC DNA]</scope>
    <source>
        <strain evidence="1 2">TC-11</strain>
    </source>
</reference>
<dbReference type="Proteomes" id="UP000244064">
    <property type="component" value="Unassembled WGS sequence"/>
</dbReference>
<protein>
    <submittedName>
        <fullName evidence="1">Uncharacterized protein</fullName>
    </submittedName>
</protein>
<evidence type="ECO:0000313" key="2">
    <source>
        <dbReference type="Proteomes" id="UP000244064"/>
    </source>
</evidence>
<evidence type="ECO:0000313" key="1">
    <source>
        <dbReference type="EMBL" id="PTU75765.1"/>
    </source>
</evidence>
<sequence length="161" mass="18131">MLTERLFLGGLSKRGLGEFSLSRNRYGVLIASHASPCEEIGSVSVYIQPWEITISSQIIHTHVGRTDFYPRAHERTLTNLGYKRLIARGALDKLQSLVSGRIVLSRTESLTGQTLSSGWGPIETEDRARDLRQLEELHGQPVVLRQWTWFGAFPAVAKEWV</sequence>
<organism evidence="1 2">
    <name type="scientific">Pseudomonas mangrovi</name>
    <dbReference type="NCBI Taxonomy" id="2161748"/>
    <lineage>
        <taxon>Bacteria</taxon>
        <taxon>Pseudomonadati</taxon>
        <taxon>Pseudomonadota</taxon>
        <taxon>Gammaproteobacteria</taxon>
        <taxon>Pseudomonadales</taxon>
        <taxon>Pseudomonadaceae</taxon>
        <taxon>Pseudomonas</taxon>
    </lineage>
</organism>